<organism evidence="1 2">
    <name type="scientific">Methanoculleus formosensis</name>
    <dbReference type="NCBI Taxonomy" id="2590886"/>
    <lineage>
        <taxon>Archaea</taxon>
        <taxon>Methanobacteriati</taxon>
        <taxon>Methanobacteriota</taxon>
        <taxon>Stenosarchaea group</taxon>
        <taxon>Methanomicrobia</taxon>
        <taxon>Methanomicrobiales</taxon>
        <taxon>Methanomicrobiaceae</taxon>
        <taxon>Methanoculleus</taxon>
    </lineage>
</organism>
<name>A0A9E4ZHS7_9EURY</name>
<dbReference type="EMBL" id="VHLL01000002">
    <property type="protein sequence ID" value="MCT8336908.1"/>
    <property type="molecule type" value="Genomic_DNA"/>
</dbReference>
<protein>
    <submittedName>
        <fullName evidence="1">Uncharacterized protein</fullName>
    </submittedName>
</protein>
<reference evidence="1" key="1">
    <citation type="submission" date="2019-06" db="EMBL/GenBank/DDBJ databases">
        <title>Methanoculleus strain from Tamsui River, Taipei, Taiwan.</title>
        <authorList>
            <person name="You Y.-T."/>
            <person name="Chen S.-C."/>
            <person name="Lai S.-J."/>
            <person name="Lee Y.-C."/>
            <person name="Lai M.-C."/>
        </authorList>
    </citation>
    <scope>NUCLEOTIDE SEQUENCE</scope>
    <source>
        <strain evidence="1">Afa-1</strain>
    </source>
</reference>
<dbReference type="RefSeq" id="WP_261596972.1">
    <property type="nucleotide sequence ID" value="NZ_VHLL01000002.1"/>
</dbReference>
<keyword evidence="2" id="KW-1185">Reference proteome</keyword>
<evidence type="ECO:0000313" key="1">
    <source>
        <dbReference type="EMBL" id="MCT8336908.1"/>
    </source>
</evidence>
<dbReference type="Proteomes" id="UP001065682">
    <property type="component" value="Unassembled WGS sequence"/>
</dbReference>
<comment type="caution">
    <text evidence="1">The sequence shown here is derived from an EMBL/GenBank/DDBJ whole genome shotgun (WGS) entry which is preliminary data.</text>
</comment>
<accession>A0A9E4ZHS7</accession>
<sequence length="212" mass="23611">MEIHDLMGEILRQSTSDGHFTLDELLRYTNSSPMTGIGVFEEKEHSFFLFISGGEPDGAMFVDAKGTLFGDSAILRLTGEEEFELFTVAPSIVDALVSRCRIFDKSHLKKNGRLEIPTVGTATQQRIGMLSLIVRDGRMPLAGAHVAIRKGKLVMTSDVTDSEGKVCFRLLNGRYMCVVSDRIGERARRIVEIYEPQVEAYVDIGGTEDEFR</sequence>
<evidence type="ECO:0000313" key="2">
    <source>
        <dbReference type="Proteomes" id="UP001065682"/>
    </source>
</evidence>
<dbReference type="AlphaFoldDB" id="A0A9E4ZHS7"/>
<proteinExistence type="predicted"/>
<gene>
    <name evidence="1" type="ORF">FKB36_05210</name>
</gene>